<evidence type="ECO:0000313" key="2">
    <source>
        <dbReference type="Proteomes" id="UP001628156"/>
    </source>
</evidence>
<keyword evidence="2" id="KW-1185">Reference proteome</keyword>
<dbReference type="Proteomes" id="UP001628156">
    <property type="component" value="Unassembled WGS sequence"/>
</dbReference>
<sequence length="183" mass="21167">MSDNPQRKYNIEAHAFVPKNKRAPEVIVAPPGFPAEYLEMFNSADNDTKKSIIEQFQSIQQEELENNLIPTDEDLLEYNNNDIELYEEIGEDVNLPQPPQKRIEISKKNFEESLTHLKPIHEKGLSFIHAKEKAPNISKMLGCNVSALMIVSASKYVQDQMNDNEYYSFFLAYLSYTHPEYFS</sequence>
<comment type="caution">
    <text evidence="1">The sequence shown here is derived from an EMBL/GenBank/DDBJ whole genome shotgun (WGS) entry which is preliminary data.</text>
</comment>
<name>A0ABQ0DVG2_9EUKA</name>
<gene>
    <name evidence="1" type="ORF">ENUP19_0305G0092</name>
</gene>
<proteinExistence type="predicted"/>
<organism evidence="1 2">
    <name type="scientific">Entamoeba nuttalli</name>
    <dbReference type="NCBI Taxonomy" id="412467"/>
    <lineage>
        <taxon>Eukaryota</taxon>
        <taxon>Amoebozoa</taxon>
        <taxon>Evosea</taxon>
        <taxon>Archamoebae</taxon>
        <taxon>Mastigamoebida</taxon>
        <taxon>Entamoebidae</taxon>
        <taxon>Entamoeba</taxon>
    </lineage>
</organism>
<evidence type="ECO:0000313" key="1">
    <source>
        <dbReference type="EMBL" id="GAB1226843.1"/>
    </source>
</evidence>
<dbReference type="EMBL" id="BAAFRS010000305">
    <property type="protein sequence ID" value="GAB1226843.1"/>
    <property type="molecule type" value="Genomic_DNA"/>
</dbReference>
<accession>A0ABQ0DVG2</accession>
<protein>
    <submittedName>
        <fullName evidence="1">Uncharacterized protein</fullName>
    </submittedName>
</protein>
<reference evidence="1 2" key="1">
    <citation type="journal article" date="2019" name="PLoS Negl. Trop. Dis.">
        <title>Whole genome sequencing of Entamoeba nuttalli reveals mammalian host-related molecular signatures and a novel octapeptide-repeat surface protein.</title>
        <authorList>
            <person name="Tanaka M."/>
            <person name="Makiuchi T."/>
            <person name="Komiyama T."/>
            <person name="Shiina T."/>
            <person name="Osaki K."/>
            <person name="Tachibana H."/>
        </authorList>
    </citation>
    <scope>NUCLEOTIDE SEQUENCE [LARGE SCALE GENOMIC DNA]</scope>
    <source>
        <strain evidence="1 2">P19-061405</strain>
    </source>
</reference>